<organism evidence="7 8">
    <name type="scientific">Amycolatopsis vastitatis</name>
    <dbReference type="NCBI Taxonomy" id="1905142"/>
    <lineage>
        <taxon>Bacteria</taxon>
        <taxon>Bacillati</taxon>
        <taxon>Actinomycetota</taxon>
        <taxon>Actinomycetes</taxon>
        <taxon>Pseudonocardiales</taxon>
        <taxon>Pseudonocardiaceae</taxon>
        <taxon>Amycolatopsis</taxon>
    </lineage>
</organism>
<dbReference type="Proteomes" id="UP000215199">
    <property type="component" value="Unassembled WGS sequence"/>
</dbReference>
<dbReference type="SUPFAM" id="SSF53335">
    <property type="entry name" value="S-adenosyl-L-methionine-dependent methyltransferases"/>
    <property type="match status" value="1"/>
</dbReference>
<proteinExistence type="inferred from homology"/>
<keyword evidence="5 6" id="KW-0949">S-adenosyl-L-methionine</keyword>
<comment type="similarity">
    <text evidence="2 6">Belongs to the UPF0677 family.</text>
</comment>
<dbReference type="GO" id="GO:0032259">
    <property type="term" value="P:methylation"/>
    <property type="evidence" value="ECO:0007669"/>
    <property type="project" value="UniProtKB-KW"/>
</dbReference>
<dbReference type="InterPro" id="IPR007213">
    <property type="entry name" value="Ppm1/Ppm2/Tcmp"/>
</dbReference>
<dbReference type="InterPro" id="IPR029063">
    <property type="entry name" value="SAM-dependent_MTases_sf"/>
</dbReference>
<dbReference type="OrthoDB" id="9806164at2"/>
<comment type="caution">
    <text evidence="7">The sequence shown here is derived from an EMBL/GenBank/DDBJ whole genome shotgun (WGS) entry which is preliminary data.</text>
</comment>
<dbReference type="RefSeq" id="WP_093952691.1">
    <property type="nucleotide sequence ID" value="NZ_NMUL01000049.1"/>
</dbReference>
<dbReference type="Pfam" id="PF04072">
    <property type="entry name" value="LCM"/>
    <property type="match status" value="1"/>
</dbReference>
<evidence type="ECO:0000256" key="2">
    <source>
        <dbReference type="ARBA" id="ARBA00008138"/>
    </source>
</evidence>
<dbReference type="EC" id="2.1.1.-" evidence="6"/>
<evidence type="ECO:0000313" key="8">
    <source>
        <dbReference type="Proteomes" id="UP000215199"/>
    </source>
</evidence>
<gene>
    <name evidence="7" type="ORF">CF165_39410</name>
</gene>
<evidence type="ECO:0000256" key="5">
    <source>
        <dbReference type="ARBA" id="ARBA00022691"/>
    </source>
</evidence>
<reference evidence="8" key="1">
    <citation type="submission" date="2017-07" db="EMBL/GenBank/DDBJ databases">
        <title>Comparative genome mining reveals phylogenetic distribution patterns of secondary metabolites in Amycolatopsis.</title>
        <authorList>
            <person name="Adamek M."/>
            <person name="Alanjary M."/>
            <person name="Sales-Ortells H."/>
            <person name="Goodfellow M."/>
            <person name="Bull A.T."/>
            <person name="Kalinowski J."/>
            <person name="Ziemert N."/>
        </authorList>
    </citation>
    <scope>NUCLEOTIDE SEQUENCE [LARGE SCALE GENOMIC DNA]</scope>
    <source>
        <strain evidence="8">H5</strain>
    </source>
</reference>
<dbReference type="InterPro" id="IPR011610">
    <property type="entry name" value="SAM_mthyl_Trfase_ML2640-like"/>
</dbReference>
<protein>
    <recommendedName>
        <fullName evidence="6">S-adenosyl-L-methionine-dependent methyltransferase</fullName>
        <ecNumber evidence="6">2.1.1.-</ecNumber>
    </recommendedName>
</protein>
<dbReference type="PANTHER" id="PTHR43619">
    <property type="entry name" value="S-ADENOSYL-L-METHIONINE-DEPENDENT METHYLTRANSFERASE YKTD-RELATED"/>
    <property type="match status" value="1"/>
</dbReference>
<evidence type="ECO:0000313" key="7">
    <source>
        <dbReference type="EMBL" id="OXM61131.1"/>
    </source>
</evidence>
<keyword evidence="4 7" id="KW-0808">Transferase</keyword>
<keyword evidence="8" id="KW-1185">Reference proteome</keyword>
<evidence type="ECO:0000256" key="6">
    <source>
        <dbReference type="RuleBase" id="RU362030"/>
    </source>
</evidence>
<comment type="function">
    <text evidence="1 6">Exhibits S-adenosyl-L-methionine-dependent methyltransferase activity.</text>
</comment>
<evidence type="ECO:0000256" key="3">
    <source>
        <dbReference type="ARBA" id="ARBA00022603"/>
    </source>
</evidence>
<name>A0A229SR41_9PSEU</name>
<dbReference type="NCBIfam" id="TIGR00027">
    <property type="entry name" value="mthyl_TIGR00027"/>
    <property type="match status" value="1"/>
</dbReference>
<dbReference type="Gene3D" id="3.40.50.150">
    <property type="entry name" value="Vaccinia Virus protein VP39"/>
    <property type="match status" value="1"/>
</dbReference>
<evidence type="ECO:0000256" key="4">
    <source>
        <dbReference type="ARBA" id="ARBA00022679"/>
    </source>
</evidence>
<evidence type="ECO:0000256" key="1">
    <source>
        <dbReference type="ARBA" id="ARBA00003907"/>
    </source>
</evidence>
<keyword evidence="3 6" id="KW-0489">Methyltransferase</keyword>
<dbReference type="GO" id="GO:0008168">
    <property type="term" value="F:methyltransferase activity"/>
    <property type="evidence" value="ECO:0007669"/>
    <property type="project" value="UniProtKB-UniRule"/>
</dbReference>
<dbReference type="AlphaFoldDB" id="A0A229SR41"/>
<sequence>MDDISYTAQWTAAARALESERANAMFRDDYARHLAEPRGFELLDRYEGAAVADFIAVRTRYMDDAITRTLAGTDIRQIVLLANGMDARTYRMDWPDAATVYEIDHGALLAEKQARLAKLGAVPRVPAVPVGVDLAGDWLGALKSAGFDSSRRTLWVAEGLVFFLTEEQVGRLLDTVVGAGPADSWLVVDMTSATLLRHPMTQSFLRRLREDGTPWQFGTDQPAEFLADHGWTVRDLRQPGETGAGEGRWPYAVAPRETRGVPRNWLISAVAAARG</sequence>
<dbReference type="EMBL" id="NMUL01000049">
    <property type="protein sequence ID" value="OXM61131.1"/>
    <property type="molecule type" value="Genomic_DNA"/>
</dbReference>
<accession>A0A229SR41</accession>
<dbReference type="PANTHER" id="PTHR43619:SF2">
    <property type="entry name" value="S-ADENOSYL-L-METHIONINE-DEPENDENT METHYLTRANSFERASES SUPERFAMILY PROTEIN"/>
    <property type="match status" value="1"/>
</dbReference>